<keyword evidence="9" id="KW-1185">Reference proteome</keyword>
<dbReference type="InterPro" id="IPR000515">
    <property type="entry name" value="MetI-like"/>
</dbReference>
<feature type="transmembrane region" description="Helical" evidence="6">
    <location>
        <begin position="29"/>
        <end position="51"/>
    </location>
</feature>
<dbReference type="GO" id="GO:0055085">
    <property type="term" value="P:transmembrane transport"/>
    <property type="evidence" value="ECO:0007669"/>
    <property type="project" value="InterPro"/>
</dbReference>
<comment type="similarity">
    <text evidence="6">Belongs to the binding-protein-dependent transport system permease family.</text>
</comment>
<evidence type="ECO:0000313" key="9">
    <source>
        <dbReference type="Proteomes" id="UP000580474"/>
    </source>
</evidence>
<name>A0A840NRF9_9PSEU</name>
<feature type="transmembrane region" description="Helical" evidence="6">
    <location>
        <begin position="182"/>
        <end position="205"/>
    </location>
</feature>
<dbReference type="PANTHER" id="PTHR30177:SF33">
    <property type="entry name" value="POSSIBLE OSMOPROTECTANT (GLYCINE BETAINE_CARNITINE_CHOLINE_L-PROLINE) TRANSPORT INTEGRAL MEMBRANE PROTEIN ABC TRANSPORTER PROZ"/>
    <property type="match status" value="1"/>
</dbReference>
<feature type="transmembrane region" description="Helical" evidence="6">
    <location>
        <begin position="92"/>
        <end position="111"/>
    </location>
</feature>
<evidence type="ECO:0000256" key="3">
    <source>
        <dbReference type="ARBA" id="ARBA00022692"/>
    </source>
</evidence>
<accession>A0A840NRF9</accession>
<dbReference type="PANTHER" id="PTHR30177">
    <property type="entry name" value="GLYCINE BETAINE/L-PROLINE TRANSPORT SYSTEM PERMEASE PROTEIN PROW"/>
    <property type="match status" value="1"/>
</dbReference>
<dbReference type="InterPro" id="IPR035906">
    <property type="entry name" value="MetI-like_sf"/>
</dbReference>
<sequence length="229" mass="23654">MIITELLGWLSDPDNWFSSTGLLVQTLWHLYYCVLSVLVASIIAMPIGLWIGHTGRGGATVVVLSNSMRALPTLGLVTLFVLLAGIGEAPTLAGLVILAIPAVLSGAYAGVQSVPKDVRDAAKGMGMTPLQQLWQVELPNAAPLLFGGVRTAMLQVVATASVAAYVGLGGLGSILLEGIKTYSYGQTLAAALFIALLAVLLDALLSRLSRILTPRGIRVGRPAAAAGGA</sequence>
<proteinExistence type="inferred from homology"/>
<comment type="caution">
    <text evidence="8">The sequence shown here is derived from an EMBL/GenBank/DDBJ whole genome shotgun (WGS) entry which is preliminary data.</text>
</comment>
<dbReference type="PROSITE" id="PS50928">
    <property type="entry name" value="ABC_TM1"/>
    <property type="match status" value="1"/>
</dbReference>
<evidence type="ECO:0000256" key="1">
    <source>
        <dbReference type="ARBA" id="ARBA00004141"/>
    </source>
</evidence>
<keyword evidence="4 6" id="KW-1133">Transmembrane helix</keyword>
<dbReference type="Gene3D" id="1.10.3720.10">
    <property type="entry name" value="MetI-like"/>
    <property type="match status" value="1"/>
</dbReference>
<protein>
    <submittedName>
        <fullName evidence="8">Osmoprotectant transport system permease protein</fullName>
    </submittedName>
</protein>
<dbReference type="CDD" id="cd06261">
    <property type="entry name" value="TM_PBP2"/>
    <property type="match status" value="1"/>
</dbReference>
<dbReference type="GO" id="GO:0005886">
    <property type="term" value="C:plasma membrane"/>
    <property type="evidence" value="ECO:0007669"/>
    <property type="project" value="UniProtKB-SubCell"/>
</dbReference>
<dbReference type="EMBL" id="JACHIV010000001">
    <property type="protein sequence ID" value="MBB5071702.1"/>
    <property type="molecule type" value="Genomic_DNA"/>
</dbReference>
<keyword evidence="5 6" id="KW-0472">Membrane</keyword>
<evidence type="ECO:0000256" key="4">
    <source>
        <dbReference type="ARBA" id="ARBA00022989"/>
    </source>
</evidence>
<organism evidence="8 9">
    <name type="scientific">Saccharopolyspora gloriosae</name>
    <dbReference type="NCBI Taxonomy" id="455344"/>
    <lineage>
        <taxon>Bacteria</taxon>
        <taxon>Bacillati</taxon>
        <taxon>Actinomycetota</taxon>
        <taxon>Actinomycetes</taxon>
        <taxon>Pseudonocardiales</taxon>
        <taxon>Pseudonocardiaceae</taxon>
        <taxon>Saccharopolyspora</taxon>
    </lineage>
</organism>
<dbReference type="InterPro" id="IPR051204">
    <property type="entry name" value="ABC_transp_perm/SBD"/>
</dbReference>
<evidence type="ECO:0000256" key="5">
    <source>
        <dbReference type="ARBA" id="ARBA00023136"/>
    </source>
</evidence>
<keyword evidence="3 6" id="KW-0812">Transmembrane</keyword>
<dbReference type="RefSeq" id="WP_184482236.1">
    <property type="nucleotide sequence ID" value="NZ_JACHIV010000001.1"/>
</dbReference>
<feature type="transmembrane region" description="Helical" evidence="6">
    <location>
        <begin position="156"/>
        <end position="176"/>
    </location>
</feature>
<reference evidence="8 9" key="1">
    <citation type="submission" date="2020-08" db="EMBL/GenBank/DDBJ databases">
        <title>Sequencing the genomes of 1000 actinobacteria strains.</title>
        <authorList>
            <person name="Klenk H.-P."/>
        </authorList>
    </citation>
    <scope>NUCLEOTIDE SEQUENCE [LARGE SCALE GENOMIC DNA]</scope>
    <source>
        <strain evidence="8 9">DSM 45582</strain>
    </source>
</reference>
<dbReference type="Proteomes" id="UP000580474">
    <property type="component" value="Unassembled WGS sequence"/>
</dbReference>
<gene>
    <name evidence="8" type="ORF">BJ969_004790</name>
</gene>
<feature type="domain" description="ABC transmembrane type-1" evidence="7">
    <location>
        <begin position="26"/>
        <end position="205"/>
    </location>
</feature>
<evidence type="ECO:0000256" key="2">
    <source>
        <dbReference type="ARBA" id="ARBA00022448"/>
    </source>
</evidence>
<dbReference type="Pfam" id="PF00528">
    <property type="entry name" value="BPD_transp_1"/>
    <property type="match status" value="1"/>
</dbReference>
<keyword evidence="2 6" id="KW-0813">Transport</keyword>
<dbReference type="GO" id="GO:0031460">
    <property type="term" value="P:glycine betaine transport"/>
    <property type="evidence" value="ECO:0007669"/>
    <property type="project" value="TreeGrafter"/>
</dbReference>
<evidence type="ECO:0000256" key="6">
    <source>
        <dbReference type="RuleBase" id="RU363032"/>
    </source>
</evidence>
<evidence type="ECO:0000313" key="8">
    <source>
        <dbReference type="EMBL" id="MBB5071702.1"/>
    </source>
</evidence>
<dbReference type="SUPFAM" id="SSF161098">
    <property type="entry name" value="MetI-like"/>
    <property type="match status" value="1"/>
</dbReference>
<feature type="transmembrane region" description="Helical" evidence="6">
    <location>
        <begin position="63"/>
        <end position="86"/>
    </location>
</feature>
<dbReference type="AlphaFoldDB" id="A0A840NRF9"/>
<evidence type="ECO:0000259" key="7">
    <source>
        <dbReference type="PROSITE" id="PS50928"/>
    </source>
</evidence>
<comment type="subcellular location">
    <subcellularLocation>
        <location evidence="6">Cell membrane</location>
        <topology evidence="6">Multi-pass membrane protein</topology>
    </subcellularLocation>
    <subcellularLocation>
        <location evidence="1">Membrane</location>
        <topology evidence="1">Multi-pass membrane protein</topology>
    </subcellularLocation>
</comment>